<comment type="caution">
    <text evidence="1">The sequence shown here is derived from an EMBL/GenBank/DDBJ whole genome shotgun (WGS) entry which is preliminary data.</text>
</comment>
<organism evidence="1 2">
    <name type="scientific">Thalassobacterium sedimentorum</name>
    <dbReference type="NCBI Taxonomy" id="3041258"/>
    <lineage>
        <taxon>Bacteria</taxon>
        <taxon>Pseudomonadati</taxon>
        <taxon>Verrucomicrobiota</taxon>
        <taxon>Opitutia</taxon>
        <taxon>Puniceicoccales</taxon>
        <taxon>Coraliomargaritaceae</taxon>
        <taxon>Thalassobacterium</taxon>
    </lineage>
</organism>
<evidence type="ECO:0000313" key="2">
    <source>
        <dbReference type="Proteomes" id="UP001243717"/>
    </source>
</evidence>
<dbReference type="SUPFAM" id="SSF51735">
    <property type="entry name" value="NAD(P)-binding Rossmann-fold domains"/>
    <property type="match status" value="1"/>
</dbReference>
<evidence type="ECO:0000313" key="1">
    <source>
        <dbReference type="EMBL" id="MDQ8194516.1"/>
    </source>
</evidence>
<dbReference type="RefSeq" id="WP_308984985.1">
    <property type="nucleotide sequence ID" value="NZ_JARXIC010000012.1"/>
</dbReference>
<accession>A0ABU1AI74</accession>
<reference evidence="1 2" key="1">
    <citation type="submission" date="2023-04" db="EMBL/GenBank/DDBJ databases">
        <title>A novel bacteria isolated from coastal sediment.</title>
        <authorList>
            <person name="Liu X.-J."/>
            <person name="Du Z.-J."/>
        </authorList>
    </citation>
    <scope>NUCLEOTIDE SEQUENCE [LARGE SCALE GENOMIC DNA]</scope>
    <source>
        <strain evidence="1 2">SDUM461004</strain>
    </source>
</reference>
<dbReference type="Proteomes" id="UP001243717">
    <property type="component" value="Unassembled WGS sequence"/>
</dbReference>
<dbReference type="Gene3D" id="3.40.50.720">
    <property type="entry name" value="NAD(P)-binding Rossmann-like Domain"/>
    <property type="match status" value="1"/>
</dbReference>
<sequence length="134" mass="14839">MANKQIDLPESPSILLQSGCNEDLASAFVAAVEKGSEIAGRAYILSSKRAVTFGQFFEFVKEHLGSSSEARYLPRGEFVKRLADESAVYWLDFLLAPTIFDISSAENDLGYSPEYTILQGLHEALLWCQEEGLL</sequence>
<name>A0ABU1AI74_9BACT</name>
<protein>
    <submittedName>
        <fullName evidence="1">Uncharacterized protein</fullName>
    </submittedName>
</protein>
<dbReference type="EMBL" id="JARXIC010000012">
    <property type="protein sequence ID" value="MDQ8194516.1"/>
    <property type="molecule type" value="Genomic_DNA"/>
</dbReference>
<dbReference type="InterPro" id="IPR036291">
    <property type="entry name" value="NAD(P)-bd_dom_sf"/>
</dbReference>
<gene>
    <name evidence="1" type="ORF">QEH59_08760</name>
</gene>
<keyword evidence="2" id="KW-1185">Reference proteome</keyword>
<proteinExistence type="predicted"/>